<sequence length="152" mass="16920">MAGRVMPAFLNPRTYSKSNVPLLGALIDYIEISLVYLRTKTFTEAEKLHAKTTKATLSATFLAAVCLLLGVACNVKFEVVTMNEEPLPKDLHLMVMSKSDKLYIDDIDASRVMWCLEASDCLVILISSLLIWNSANVVITLSLYTCFRVLLV</sequence>
<dbReference type="EMBL" id="CADEBD010000171">
    <property type="protein sequence ID" value="CAB3224392.1"/>
    <property type="molecule type" value="Genomic_DNA"/>
</dbReference>
<feature type="transmembrane region" description="Helical" evidence="1">
    <location>
        <begin position="20"/>
        <end position="37"/>
    </location>
</feature>
<dbReference type="Proteomes" id="UP000494256">
    <property type="component" value="Unassembled WGS sequence"/>
</dbReference>
<comment type="caution">
    <text evidence="2">The sequence shown here is derived from an EMBL/GenBank/DDBJ whole genome shotgun (WGS) entry which is preliminary data.</text>
</comment>
<accession>A0A8S0Z2D9</accession>
<feature type="transmembrane region" description="Helical" evidence="1">
    <location>
        <begin position="57"/>
        <end position="77"/>
    </location>
</feature>
<keyword evidence="1" id="KW-0472">Membrane</keyword>
<evidence type="ECO:0000313" key="2">
    <source>
        <dbReference type="EMBL" id="CAB3224392.1"/>
    </source>
</evidence>
<evidence type="ECO:0000313" key="3">
    <source>
        <dbReference type="Proteomes" id="UP000494256"/>
    </source>
</evidence>
<name>A0A8S0Z2D9_ARCPL</name>
<keyword evidence="1" id="KW-1133">Transmembrane helix</keyword>
<reference evidence="2 3" key="1">
    <citation type="submission" date="2020-04" db="EMBL/GenBank/DDBJ databases">
        <authorList>
            <person name="Wallbank WR R."/>
            <person name="Pardo Diaz C."/>
            <person name="Kozak K."/>
            <person name="Martin S."/>
            <person name="Jiggins C."/>
            <person name="Moest M."/>
            <person name="Warren A I."/>
            <person name="Byers J.R.P. K."/>
            <person name="Montejo-Kovacevich G."/>
            <person name="Yen C E."/>
        </authorList>
    </citation>
    <scope>NUCLEOTIDE SEQUENCE [LARGE SCALE GENOMIC DNA]</scope>
</reference>
<feature type="transmembrane region" description="Helical" evidence="1">
    <location>
        <begin position="122"/>
        <end position="147"/>
    </location>
</feature>
<evidence type="ECO:0000256" key="1">
    <source>
        <dbReference type="SAM" id="Phobius"/>
    </source>
</evidence>
<organism evidence="2 3">
    <name type="scientific">Arctia plantaginis</name>
    <name type="common">Wood tiger moth</name>
    <name type="synonym">Phalaena plantaginis</name>
    <dbReference type="NCBI Taxonomy" id="874455"/>
    <lineage>
        <taxon>Eukaryota</taxon>
        <taxon>Metazoa</taxon>
        <taxon>Ecdysozoa</taxon>
        <taxon>Arthropoda</taxon>
        <taxon>Hexapoda</taxon>
        <taxon>Insecta</taxon>
        <taxon>Pterygota</taxon>
        <taxon>Neoptera</taxon>
        <taxon>Endopterygota</taxon>
        <taxon>Lepidoptera</taxon>
        <taxon>Glossata</taxon>
        <taxon>Ditrysia</taxon>
        <taxon>Noctuoidea</taxon>
        <taxon>Erebidae</taxon>
        <taxon>Arctiinae</taxon>
        <taxon>Arctia</taxon>
    </lineage>
</organism>
<keyword evidence="1" id="KW-0812">Transmembrane</keyword>
<proteinExistence type="predicted"/>
<dbReference type="AlphaFoldDB" id="A0A8S0Z2D9"/>
<protein>
    <submittedName>
        <fullName evidence="2">Uncharacterized protein</fullName>
    </submittedName>
</protein>
<dbReference type="OrthoDB" id="567788at2759"/>
<gene>
    <name evidence="2" type="ORF">APLA_LOCUS1936</name>
</gene>